<dbReference type="SUPFAM" id="SSF52949">
    <property type="entry name" value="Macro domain-like"/>
    <property type="match status" value="1"/>
</dbReference>
<dbReference type="GO" id="GO:0070006">
    <property type="term" value="F:metalloaminopeptidase activity"/>
    <property type="evidence" value="ECO:0007669"/>
    <property type="project" value="InterPro"/>
</dbReference>
<reference evidence="10 11" key="1">
    <citation type="submission" date="2015-02" db="EMBL/GenBank/DDBJ databases">
        <title>Genome Sequencing of Rickettsiales.</title>
        <authorList>
            <person name="Daugherty S.C."/>
            <person name="Su Q."/>
            <person name="Abolude K."/>
            <person name="Beier-Sexton M."/>
            <person name="Carlyon J.A."/>
            <person name="Carter R."/>
            <person name="Day N.P."/>
            <person name="Dumler S.J."/>
            <person name="Dyachenko V."/>
            <person name="Godinez A."/>
            <person name="Kurtti T.J."/>
            <person name="Lichay M."/>
            <person name="Mullins K.E."/>
            <person name="Ott S."/>
            <person name="Pappas-Brown V."/>
            <person name="Paris D.H."/>
            <person name="Patel P."/>
            <person name="Richards A.L."/>
            <person name="Sadzewicz L."/>
            <person name="Sears K."/>
            <person name="Seidman D."/>
            <person name="Sengamalay N."/>
            <person name="Stenos J."/>
            <person name="Tallon L.J."/>
            <person name="Vincent G."/>
            <person name="Fraser C.M."/>
            <person name="Munderloh U."/>
            <person name="Dunning-Hotopp J.C."/>
        </authorList>
    </citation>
    <scope>NUCLEOTIDE SEQUENCE [LARGE SCALE GENOMIC DNA]</scope>
    <source>
        <strain evidence="10 11">RML An4</strain>
    </source>
</reference>
<dbReference type="InterPro" id="IPR008283">
    <property type="entry name" value="Peptidase_M17_N"/>
</dbReference>
<feature type="active site" evidence="8">
    <location>
        <position position="277"/>
    </location>
</feature>
<comment type="cofactor">
    <cofactor evidence="8">
        <name>Mn(2+)</name>
        <dbReference type="ChEBI" id="CHEBI:29035"/>
    </cofactor>
    <text evidence="8">Binds 2 manganese ions per subunit.</text>
</comment>
<dbReference type="NCBIfam" id="NF002073">
    <property type="entry name" value="PRK00913.1-2"/>
    <property type="match status" value="1"/>
</dbReference>
<dbReference type="HAMAP" id="MF_00181">
    <property type="entry name" value="Cytosol_peptidase_M17"/>
    <property type="match status" value="1"/>
</dbReference>
<dbReference type="Gene3D" id="3.40.630.10">
    <property type="entry name" value="Zn peptidases"/>
    <property type="match status" value="1"/>
</dbReference>
<feature type="binding site" evidence="8">
    <location>
        <position position="270"/>
    </location>
    <ligand>
        <name>Mn(2+)</name>
        <dbReference type="ChEBI" id="CHEBI:29035"/>
        <label>1</label>
    </ligand>
</feature>
<dbReference type="NCBIfam" id="NF002074">
    <property type="entry name" value="PRK00913.1-4"/>
    <property type="match status" value="1"/>
</dbReference>
<dbReference type="PANTHER" id="PTHR11963:SF23">
    <property type="entry name" value="CYTOSOL AMINOPEPTIDASE"/>
    <property type="match status" value="1"/>
</dbReference>
<evidence type="ECO:0000313" key="11">
    <source>
        <dbReference type="Proteomes" id="UP000033661"/>
    </source>
</evidence>
<feature type="domain" description="Cytosol aminopeptidase" evidence="9">
    <location>
        <begin position="345"/>
        <end position="352"/>
    </location>
</feature>
<comment type="similarity">
    <text evidence="3 8">Belongs to the peptidase M17 family.</text>
</comment>
<dbReference type="GO" id="GO:0005737">
    <property type="term" value="C:cytoplasm"/>
    <property type="evidence" value="ECO:0007669"/>
    <property type="project" value="UniProtKB-SubCell"/>
</dbReference>
<dbReference type="Pfam" id="PF02789">
    <property type="entry name" value="Peptidase_M17_N"/>
    <property type="match status" value="1"/>
</dbReference>
<comment type="catalytic activity">
    <reaction evidence="1 8">
        <text>Release of an N-terminal amino acid, Xaa-|-Yaa-, in which Xaa is preferably Leu, but may be other amino acids including Pro although not Arg or Lys, and Yaa may be Pro. Amino acid amides and methyl esters are also readily hydrolyzed, but rates on arylamides are exceedingly low.</text>
        <dbReference type="EC" id="3.4.11.1"/>
    </reaction>
</comment>
<dbReference type="NCBIfam" id="NF002075">
    <property type="entry name" value="PRK00913.2-2"/>
    <property type="match status" value="1"/>
</dbReference>
<keyword evidence="11" id="KW-1185">Reference proteome</keyword>
<dbReference type="NCBIfam" id="NF002083">
    <property type="entry name" value="PRK00913.3-5"/>
    <property type="match status" value="1"/>
</dbReference>
<sequence>MLHVNFTEEESLNTQALIVFIDDKLKLDSELINLDQQHHGLISKTIANKLQFTGKYGQIKIIPSVVKSGEVKYLVLAGLGSEEKLTEVKIEELGGKILQNVTNAKIATIGLKIKNRISNFTSSHVASLIASGALLASYRFDKYRTTLKEADKFVVESFEISTDNNAEATKLFEVKKLIAEGVFFTRDISNEPSNIKTPQIYAERIADILEELNVDVSILGEREMKNLGMGALLGVGQGSQNESKLVVMEYQGANKDAPYIALVGKGVIFDTGGISLKPSNNMHLMRYDMCGSAAVVGTMIAVASQELPVNIVGVVGLVENMPSGNAQRPGDVVTTMSGQTAEVLNTDAEGRLVLADAVWYAQEKFKPKCVIDVATLTGAIVVSLGPTYAGCFSNNDELADKLIKAGEEVNEKLWRMPLHEDYDAMINSDIADMANIGNVPGAAGSSTAAHFIKRFIQEGVEWAHLDIAGVANSNKPSSLGPKGAVGYGVRLLEKFIKENYEQ</sequence>
<evidence type="ECO:0000256" key="2">
    <source>
        <dbReference type="ARBA" id="ARBA00000967"/>
    </source>
</evidence>
<dbReference type="CDD" id="cd00433">
    <property type="entry name" value="Peptidase_M17"/>
    <property type="match status" value="1"/>
</dbReference>
<dbReference type="PATRIC" id="fig|1359193.3.peg.1064"/>
<dbReference type="EC" id="3.4.11.1" evidence="8"/>
<keyword evidence="4 8" id="KW-0031">Aminopeptidase</keyword>
<feature type="binding site" evidence="8">
    <location>
        <position position="349"/>
    </location>
    <ligand>
        <name>Mn(2+)</name>
        <dbReference type="ChEBI" id="CHEBI:29035"/>
        <label>2</label>
    </ligand>
</feature>
<dbReference type="InterPro" id="IPR023042">
    <property type="entry name" value="Peptidase_M17_leu_NH2_pept"/>
</dbReference>
<organism evidence="10 11">
    <name type="scientific">Rickettsia bellii str. RML An4</name>
    <dbReference type="NCBI Taxonomy" id="1359193"/>
    <lineage>
        <taxon>Bacteria</taxon>
        <taxon>Pseudomonadati</taxon>
        <taxon>Pseudomonadota</taxon>
        <taxon>Alphaproteobacteria</taxon>
        <taxon>Rickettsiales</taxon>
        <taxon>Rickettsiaceae</taxon>
        <taxon>Rickettsieae</taxon>
        <taxon>Rickettsia</taxon>
        <taxon>belli group</taxon>
    </lineage>
</organism>
<dbReference type="PRINTS" id="PR00481">
    <property type="entry name" value="LAMNOPPTDASE"/>
</dbReference>
<dbReference type="GO" id="GO:0030145">
    <property type="term" value="F:manganese ion binding"/>
    <property type="evidence" value="ECO:0007669"/>
    <property type="project" value="UniProtKB-UniRule"/>
</dbReference>
<evidence type="ECO:0000256" key="5">
    <source>
        <dbReference type="ARBA" id="ARBA00022670"/>
    </source>
</evidence>
<name>A0A0F3QC02_RICBE</name>
<keyword evidence="6 8" id="KW-0378">Hydrolase</keyword>
<keyword evidence="7 8" id="KW-0464">Manganese</keyword>
<dbReference type="EMBL" id="LAOI01000001">
    <property type="protein sequence ID" value="KJV90100.1"/>
    <property type="molecule type" value="Genomic_DNA"/>
</dbReference>
<dbReference type="RefSeq" id="WP_011477041.1">
    <property type="nucleotide sequence ID" value="NZ_LAOI01000001.1"/>
</dbReference>
<protein>
    <recommendedName>
        <fullName evidence="8">Probable cytosol aminopeptidase</fullName>
        <ecNumber evidence="8">3.4.11.1</ecNumber>
    </recommendedName>
    <alternativeName>
        <fullName evidence="8">Leucine aminopeptidase</fullName>
        <shortName evidence="8">LAP</shortName>
        <ecNumber evidence="8">3.4.11.10</ecNumber>
    </alternativeName>
    <alternativeName>
        <fullName evidence="8">Leucyl aminopeptidase</fullName>
    </alternativeName>
</protein>
<feature type="active site" evidence="8">
    <location>
        <position position="351"/>
    </location>
</feature>
<evidence type="ECO:0000256" key="1">
    <source>
        <dbReference type="ARBA" id="ARBA00000135"/>
    </source>
</evidence>
<dbReference type="InterPro" id="IPR043472">
    <property type="entry name" value="Macro_dom-like"/>
</dbReference>
<proteinExistence type="inferred from homology"/>
<dbReference type="Proteomes" id="UP000033661">
    <property type="component" value="Unassembled WGS sequence"/>
</dbReference>
<dbReference type="Gene3D" id="3.40.220.10">
    <property type="entry name" value="Leucine Aminopeptidase, subunit E, domain 1"/>
    <property type="match status" value="1"/>
</dbReference>
<dbReference type="Pfam" id="PF00883">
    <property type="entry name" value="Peptidase_M17"/>
    <property type="match status" value="1"/>
</dbReference>
<gene>
    <name evidence="8" type="primary">pepA</name>
    <name evidence="10" type="ORF">RBEAN4_1102</name>
</gene>
<evidence type="ECO:0000256" key="4">
    <source>
        <dbReference type="ARBA" id="ARBA00022438"/>
    </source>
</evidence>
<keyword evidence="8" id="KW-0963">Cytoplasm</keyword>
<dbReference type="SMR" id="A0A0F3QC02"/>
<evidence type="ECO:0000259" key="9">
    <source>
        <dbReference type="PROSITE" id="PS00631"/>
    </source>
</evidence>
<dbReference type="SUPFAM" id="SSF53187">
    <property type="entry name" value="Zn-dependent exopeptidases"/>
    <property type="match status" value="1"/>
</dbReference>
<dbReference type="EC" id="3.4.11.10" evidence="8"/>
<evidence type="ECO:0000256" key="8">
    <source>
        <dbReference type="HAMAP-Rule" id="MF_00181"/>
    </source>
</evidence>
<feature type="binding site" evidence="8">
    <location>
        <position position="265"/>
    </location>
    <ligand>
        <name>Mn(2+)</name>
        <dbReference type="ChEBI" id="CHEBI:29035"/>
        <label>2</label>
    </ligand>
</feature>
<comment type="function">
    <text evidence="8">Presumably involved in the processing and regular turnover of intracellular proteins. Catalyzes the removal of unsubstituted N-terminal amino acids from various peptides.</text>
</comment>
<comment type="subcellular location">
    <subcellularLocation>
        <location evidence="8">Cytoplasm</location>
    </subcellularLocation>
</comment>
<accession>A0A0F3QC02</accession>
<keyword evidence="5 8" id="KW-0645">Protease</keyword>
<feature type="binding site" evidence="8">
    <location>
        <position position="349"/>
    </location>
    <ligand>
        <name>Mn(2+)</name>
        <dbReference type="ChEBI" id="CHEBI:29035"/>
        <label>1</label>
    </ligand>
</feature>
<dbReference type="PANTHER" id="PTHR11963">
    <property type="entry name" value="LEUCINE AMINOPEPTIDASE-RELATED"/>
    <property type="match status" value="1"/>
</dbReference>
<dbReference type="AlphaFoldDB" id="A0A0F3QC02"/>
<comment type="caution">
    <text evidence="10">The sequence shown here is derived from an EMBL/GenBank/DDBJ whole genome shotgun (WGS) entry which is preliminary data.</text>
</comment>
<evidence type="ECO:0000256" key="3">
    <source>
        <dbReference type="ARBA" id="ARBA00009528"/>
    </source>
</evidence>
<dbReference type="PROSITE" id="PS00631">
    <property type="entry name" value="CYTOSOL_AP"/>
    <property type="match status" value="1"/>
</dbReference>
<comment type="catalytic activity">
    <reaction evidence="2 8">
        <text>Release of an N-terminal amino acid, preferentially leucine, but not glutamic or aspartic acids.</text>
        <dbReference type="EC" id="3.4.11.10"/>
    </reaction>
</comment>
<evidence type="ECO:0000256" key="7">
    <source>
        <dbReference type="ARBA" id="ARBA00023211"/>
    </source>
</evidence>
<feature type="binding site" evidence="8">
    <location>
        <position position="347"/>
    </location>
    <ligand>
        <name>Mn(2+)</name>
        <dbReference type="ChEBI" id="CHEBI:29035"/>
        <label>1</label>
    </ligand>
</feature>
<dbReference type="NCBIfam" id="NF002077">
    <property type="entry name" value="PRK00913.2-4"/>
    <property type="match status" value="1"/>
</dbReference>
<evidence type="ECO:0000256" key="6">
    <source>
        <dbReference type="ARBA" id="ARBA00022801"/>
    </source>
</evidence>
<keyword evidence="8" id="KW-0479">Metal-binding</keyword>
<evidence type="ECO:0000313" key="10">
    <source>
        <dbReference type="EMBL" id="KJV90100.1"/>
    </source>
</evidence>
<dbReference type="InterPro" id="IPR011356">
    <property type="entry name" value="Leucine_aapep/pepB"/>
</dbReference>
<dbReference type="InterPro" id="IPR000819">
    <property type="entry name" value="Peptidase_M17_C"/>
</dbReference>
<feature type="binding site" evidence="8">
    <location>
        <position position="270"/>
    </location>
    <ligand>
        <name>Mn(2+)</name>
        <dbReference type="ChEBI" id="CHEBI:29035"/>
        <label>2</label>
    </ligand>
</feature>
<feature type="binding site" evidence="8">
    <location>
        <position position="288"/>
    </location>
    <ligand>
        <name>Mn(2+)</name>
        <dbReference type="ChEBI" id="CHEBI:29035"/>
        <label>2</label>
    </ligand>
</feature>
<dbReference type="GO" id="GO:0006508">
    <property type="term" value="P:proteolysis"/>
    <property type="evidence" value="ECO:0007669"/>
    <property type="project" value="UniProtKB-KW"/>
</dbReference>